<name>A0ABR6FVD5_9BURK</name>
<evidence type="ECO:0000256" key="2">
    <source>
        <dbReference type="SAM" id="SignalP"/>
    </source>
</evidence>
<organism evidence="4 5">
    <name type="scientific">Paraburkholderia silvatlantica</name>
    <dbReference type="NCBI Taxonomy" id="321895"/>
    <lineage>
        <taxon>Bacteria</taxon>
        <taxon>Pseudomonadati</taxon>
        <taxon>Pseudomonadota</taxon>
        <taxon>Betaproteobacteria</taxon>
        <taxon>Burkholderiales</taxon>
        <taxon>Burkholderiaceae</taxon>
        <taxon>Paraburkholderia</taxon>
    </lineage>
</organism>
<dbReference type="InterPro" id="IPR051686">
    <property type="entry name" value="Lipoprotein_DolP"/>
</dbReference>
<keyword evidence="2" id="KW-0732">Signal</keyword>
<evidence type="ECO:0000313" key="5">
    <source>
        <dbReference type="Proteomes" id="UP000533533"/>
    </source>
</evidence>
<proteinExistence type="predicted"/>
<evidence type="ECO:0000313" key="4">
    <source>
        <dbReference type="EMBL" id="MBB2931400.1"/>
    </source>
</evidence>
<keyword evidence="5" id="KW-1185">Reference proteome</keyword>
<feature type="region of interest" description="Disordered" evidence="1">
    <location>
        <begin position="37"/>
        <end position="57"/>
    </location>
</feature>
<evidence type="ECO:0000256" key="1">
    <source>
        <dbReference type="SAM" id="MobiDB-lite"/>
    </source>
</evidence>
<dbReference type="EMBL" id="JACHVZ010000019">
    <property type="protein sequence ID" value="MBB2931400.1"/>
    <property type="molecule type" value="Genomic_DNA"/>
</dbReference>
<dbReference type="PROSITE" id="PS50914">
    <property type="entry name" value="BON"/>
    <property type="match status" value="1"/>
</dbReference>
<gene>
    <name evidence="4" type="ORF">FHX59_005871</name>
</gene>
<reference evidence="4 5" key="1">
    <citation type="submission" date="2020-08" db="EMBL/GenBank/DDBJ databases">
        <title>Genomic Encyclopedia of Type Strains, Phase IV (KMG-V): Genome sequencing to study the core and pangenomes of soil and plant-associated prokaryotes.</title>
        <authorList>
            <person name="Whitman W."/>
        </authorList>
    </citation>
    <scope>NUCLEOTIDE SEQUENCE [LARGE SCALE GENOMIC DNA]</scope>
    <source>
        <strain evidence="4 5">SRMrh-85</strain>
    </source>
</reference>
<dbReference type="InterPro" id="IPR007055">
    <property type="entry name" value="BON_dom"/>
</dbReference>
<feature type="signal peptide" evidence="2">
    <location>
        <begin position="1"/>
        <end position="21"/>
    </location>
</feature>
<dbReference type="Gene3D" id="3.30.1340.30">
    <property type="match status" value="1"/>
</dbReference>
<dbReference type="PANTHER" id="PTHR34606">
    <property type="entry name" value="BON DOMAIN-CONTAINING PROTEIN"/>
    <property type="match status" value="1"/>
</dbReference>
<comment type="caution">
    <text evidence="4">The sequence shown here is derived from an EMBL/GenBank/DDBJ whole genome shotgun (WGS) entry which is preliminary data.</text>
</comment>
<dbReference type="PANTHER" id="PTHR34606:SF15">
    <property type="entry name" value="BON DOMAIN-CONTAINING PROTEIN"/>
    <property type="match status" value="1"/>
</dbReference>
<feature type="chain" id="PRO_5045596213" evidence="2">
    <location>
        <begin position="22"/>
        <end position="131"/>
    </location>
</feature>
<accession>A0ABR6FVD5</accession>
<dbReference type="Pfam" id="PF04972">
    <property type="entry name" value="BON"/>
    <property type="match status" value="1"/>
</dbReference>
<feature type="compositionally biased region" description="Low complexity" evidence="1">
    <location>
        <begin position="37"/>
        <end position="46"/>
    </location>
</feature>
<evidence type="ECO:0000259" key="3">
    <source>
        <dbReference type="PROSITE" id="PS50914"/>
    </source>
</evidence>
<dbReference type="RefSeq" id="WP_110386362.1">
    <property type="nucleotide sequence ID" value="NZ_JACHVZ010000019.1"/>
</dbReference>
<dbReference type="Proteomes" id="UP000533533">
    <property type="component" value="Unassembled WGS sequence"/>
</dbReference>
<sequence length="131" mass="13444">MKHRFIPMLAALALTSVHALAADAATSYSPPVVTHAPNAAPGAAQEKAARKAAHNAAKAADRKLAANVRKAVTKKGDVRMANVVVLAKSGVVTLTGTVPEATQIAAAQQHAQDVEGVSQVVNRLTVRTPGN</sequence>
<protein>
    <submittedName>
        <fullName evidence="4">Osmotically-inducible protein OsmY</fullName>
    </submittedName>
</protein>
<feature type="domain" description="BON" evidence="3">
    <location>
        <begin position="60"/>
        <end position="128"/>
    </location>
</feature>